<feature type="compositionally biased region" description="Polar residues" evidence="1">
    <location>
        <begin position="910"/>
        <end position="921"/>
    </location>
</feature>
<gene>
    <name evidence="2" type="ORF">E1B28_007447</name>
</gene>
<feature type="compositionally biased region" description="Basic and acidic residues" evidence="1">
    <location>
        <begin position="481"/>
        <end position="499"/>
    </location>
</feature>
<dbReference type="Proteomes" id="UP001049176">
    <property type="component" value="Chromosome 4"/>
</dbReference>
<keyword evidence="3" id="KW-1185">Reference proteome</keyword>
<feature type="compositionally biased region" description="Polar residues" evidence="1">
    <location>
        <begin position="348"/>
        <end position="360"/>
    </location>
</feature>
<dbReference type="EMBL" id="CM032184">
    <property type="protein sequence ID" value="KAG7093805.1"/>
    <property type="molecule type" value="Genomic_DNA"/>
</dbReference>
<protein>
    <submittedName>
        <fullName evidence="2">Uncharacterized protein</fullName>
    </submittedName>
</protein>
<feature type="region of interest" description="Disordered" evidence="1">
    <location>
        <begin position="481"/>
        <end position="605"/>
    </location>
</feature>
<sequence>MSHISNDPVAAGAPDEERPIKKSWTEFSKGALKELDKDTSKRRLPTFNRLDPGNLREWMAAILQYGKVKGWKLDESFIILAMIQMEFETSRLLAHHLPSTRGYSWAAFEKEMFDSFPSIRDLEIGALENLDLLKARFSGIGEEQLQKLTSFNMEFEFEADKLAGSLSNREKVQKFAECLDPTFWREIRKRLRDPHYVRNLQAEKPVEVNSGWVASQLDPFAFSQVRDMALTISNELVGDCYAPQGLDPVSYTLGVKAAPVGTPLITRAKIEPTIAPLSSYKKEIASDELTMKLLASVDAQNTRMNDFAHAVSELSKKMPDFSQPNFYKNMQAMAYHNGSQGQSSGGSRPSNQIASNSTAAGQPYRAPTDKNWIICDEPGHFWRECRQAQELSQKKWIVKNEHTNRLEMYDGNNLPPPDPVKKESRADRIRAIAREKGWPGAEKTSFFLQGDLDLDDDLPDRQSVPTIEVLLQRIAALEVETHKRDRSRDTQRRPEDPKKIKLPPKPQVVISTPSFLRKQPYVIPQRKPFEEEVSEEEEAESDEEEPPSQVDRRPSTPPPRVFDKIQPVERVPQPRDSVLPRSVIPEDKGASKSKKVQSENVKKASTENLQNVETKRYKQRVIQDLIDQMMANPASVCLNKLTASEEFRKALLRRVRNKHVRTKNYKAFLQTLDYPIKDSTAAEEPFDEEAEFVKVDNIETVDSFETLEEEEDGLEAGSVVHRDVVEVYRTELDSEEKQKVVIVAGLSEGLRCVFPEVNGSTERVEAVIDGGSQIIAIDAWVAQGLGLQWDPNSVIHMQSANGQLKPTLGVCRNVPFKFGEVTVYLQLHVVEKAPFQILLGRPFDVLTESKVQNFKDGDQWVTVSCPNKGIQSVIPTYMRGEGIKIKPKREPTLRTQSSEEAQKEREQRGTESSNFQSTLMN</sequence>
<dbReference type="Gene3D" id="2.40.70.10">
    <property type="entry name" value="Acid Proteases"/>
    <property type="match status" value="1"/>
</dbReference>
<dbReference type="OrthoDB" id="3048530at2759"/>
<feature type="region of interest" description="Disordered" evidence="1">
    <location>
        <begin position="886"/>
        <end position="921"/>
    </location>
</feature>
<reference evidence="2" key="1">
    <citation type="journal article" date="2021" name="Genome Biol. Evol.">
        <title>The assembled and annotated genome of the fairy-ring fungus Marasmius oreades.</title>
        <authorList>
            <person name="Hiltunen M."/>
            <person name="Ament-Velasquez S.L."/>
            <person name="Johannesson H."/>
        </authorList>
    </citation>
    <scope>NUCLEOTIDE SEQUENCE</scope>
    <source>
        <strain evidence="2">03SP1</strain>
    </source>
</reference>
<organism evidence="2 3">
    <name type="scientific">Marasmius oreades</name>
    <name type="common">fairy-ring Marasmius</name>
    <dbReference type="NCBI Taxonomy" id="181124"/>
    <lineage>
        <taxon>Eukaryota</taxon>
        <taxon>Fungi</taxon>
        <taxon>Dikarya</taxon>
        <taxon>Basidiomycota</taxon>
        <taxon>Agaricomycotina</taxon>
        <taxon>Agaricomycetes</taxon>
        <taxon>Agaricomycetidae</taxon>
        <taxon>Agaricales</taxon>
        <taxon>Marasmiineae</taxon>
        <taxon>Marasmiaceae</taxon>
        <taxon>Marasmius</taxon>
    </lineage>
</organism>
<evidence type="ECO:0000313" key="2">
    <source>
        <dbReference type="EMBL" id="KAG7093805.1"/>
    </source>
</evidence>
<evidence type="ECO:0000256" key="1">
    <source>
        <dbReference type="SAM" id="MobiDB-lite"/>
    </source>
</evidence>
<dbReference type="RefSeq" id="XP_043010275.1">
    <property type="nucleotide sequence ID" value="XM_043152189.1"/>
</dbReference>
<dbReference type="GeneID" id="66076523"/>
<dbReference type="SUPFAM" id="SSF50630">
    <property type="entry name" value="Acid proteases"/>
    <property type="match status" value="1"/>
</dbReference>
<feature type="compositionally biased region" description="Basic and acidic residues" evidence="1">
    <location>
        <begin position="900"/>
        <end position="909"/>
    </location>
</feature>
<feature type="region of interest" description="Disordered" evidence="1">
    <location>
        <begin position="336"/>
        <end position="365"/>
    </location>
</feature>
<evidence type="ECO:0000313" key="3">
    <source>
        <dbReference type="Proteomes" id="UP001049176"/>
    </source>
</evidence>
<feature type="compositionally biased region" description="Acidic residues" evidence="1">
    <location>
        <begin position="531"/>
        <end position="546"/>
    </location>
</feature>
<proteinExistence type="predicted"/>
<dbReference type="KEGG" id="more:E1B28_007447"/>
<dbReference type="AlphaFoldDB" id="A0A9P7S2D0"/>
<accession>A0A9P7S2D0</accession>
<dbReference type="CDD" id="cd00303">
    <property type="entry name" value="retropepsin_like"/>
    <property type="match status" value="1"/>
</dbReference>
<dbReference type="InterPro" id="IPR021109">
    <property type="entry name" value="Peptidase_aspartic_dom_sf"/>
</dbReference>
<feature type="compositionally biased region" description="Low complexity" evidence="1">
    <location>
        <begin position="338"/>
        <end position="347"/>
    </location>
</feature>
<name>A0A9P7S2D0_9AGAR</name>
<feature type="region of interest" description="Disordered" evidence="1">
    <location>
        <begin position="1"/>
        <end position="21"/>
    </location>
</feature>
<comment type="caution">
    <text evidence="2">The sequence shown here is derived from an EMBL/GenBank/DDBJ whole genome shotgun (WGS) entry which is preliminary data.</text>
</comment>
<feature type="compositionally biased region" description="Basic and acidic residues" evidence="1">
    <location>
        <begin position="584"/>
        <end position="605"/>
    </location>
</feature>
<dbReference type="Pfam" id="PF13650">
    <property type="entry name" value="Asp_protease_2"/>
    <property type="match status" value="1"/>
</dbReference>